<dbReference type="InterPro" id="IPR015890">
    <property type="entry name" value="Chorismate_C"/>
</dbReference>
<reference evidence="7 8" key="1">
    <citation type="submission" date="2021-08" db="EMBL/GenBank/DDBJ databases">
        <title>Streptomyces sp. PTM05 isolated from lichen.</title>
        <authorList>
            <person name="Somphong A."/>
            <person name="Phongsopitanun W."/>
            <person name="Tanasupawat S."/>
        </authorList>
    </citation>
    <scope>NUCLEOTIDE SEQUENCE [LARGE SCALE GENOMIC DNA]</scope>
    <source>
        <strain evidence="7 8">Ptm05</strain>
    </source>
</reference>
<dbReference type="PRINTS" id="PR00096">
    <property type="entry name" value="GATASE"/>
</dbReference>
<dbReference type="PANTHER" id="PTHR11236">
    <property type="entry name" value="AMINOBENZOATE/ANTHRANILATE SYNTHASE"/>
    <property type="match status" value="1"/>
</dbReference>
<proteinExistence type="predicted"/>
<dbReference type="Gene3D" id="3.60.120.10">
    <property type="entry name" value="Anthranilate synthase"/>
    <property type="match status" value="1"/>
</dbReference>
<name>A0ABS7QWS8_9ACTN</name>
<evidence type="ECO:0000256" key="3">
    <source>
        <dbReference type="ARBA" id="ARBA00023239"/>
    </source>
</evidence>
<keyword evidence="8" id="KW-1185">Reference proteome</keyword>
<dbReference type="SUPFAM" id="SSF56322">
    <property type="entry name" value="ADC synthase"/>
    <property type="match status" value="1"/>
</dbReference>
<protein>
    <recommendedName>
        <fullName evidence="1">anthranilate synthase</fullName>
        <ecNumber evidence="1">4.1.3.27</ecNumber>
    </recommendedName>
</protein>
<accession>A0ABS7QWS8</accession>
<dbReference type="InterPro" id="IPR006221">
    <property type="entry name" value="TrpG/PapA_dom"/>
</dbReference>
<keyword evidence="3" id="KW-0456">Lyase</keyword>
<comment type="catalytic activity">
    <reaction evidence="4">
        <text>chorismate + L-glutamine = anthranilate + pyruvate + L-glutamate + H(+)</text>
        <dbReference type="Rhea" id="RHEA:21732"/>
        <dbReference type="ChEBI" id="CHEBI:15361"/>
        <dbReference type="ChEBI" id="CHEBI:15378"/>
        <dbReference type="ChEBI" id="CHEBI:16567"/>
        <dbReference type="ChEBI" id="CHEBI:29748"/>
        <dbReference type="ChEBI" id="CHEBI:29985"/>
        <dbReference type="ChEBI" id="CHEBI:58359"/>
        <dbReference type="EC" id="4.1.3.27"/>
    </reaction>
</comment>
<organism evidence="7 8">
    <name type="scientific">Streptantibioticus parmotrematis</name>
    <dbReference type="NCBI Taxonomy" id="2873249"/>
    <lineage>
        <taxon>Bacteria</taxon>
        <taxon>Bacillati</taxon>
        <taxon>Actinomycetota</taxon>
        <taxon>Actinomycetes</taxon>
        <taxon>Kitasatosporales</taxon>
        <taxon>Streptomycetaceae</taxon>
        <taxon>Streptantibioticus</taxon>
    </lineage>
</organism>
<dbReference type="InterPro" id="IPR017926">
    <property type="entry name" value="GATASE"/>
</dbReference>
<dbReference type="EC" id="4.1.3.27" evidence="1"/>
<evidence type="ECO:0000259" key="5">
    <source>
        <dbReference type="Pfam" id="PF00117"/>
    </source>
</evidence>
<sequence length="668" mass="71992">MTTTDTPAPDLVRRLLEPGAPPFALLRRRTPGRPEDLVEVLIGPVGPVERLADIPLPDDAVPGRAEALALVPFRQIRERGFDVRDDGTPLLVLRPDEHHELPLADLLDALPAHPVRVEGGAFDLDDDAYAEVVERVVRDEIGRGEGANFVIRRTFRGDVPGFTARDALALFRRLLDGERGAYWTFVVHTGDRTLVGASPEVHVRMAGGTVVMNPISGTYRYPASGPTAEGLLDFLHDPKEVEELTMVVDEELKMMCTVGDLGGQVVGPRLKEMAHLAHTEYELRGRSSMDVRDVLRETMFAATVTGSPVQNACRVIGRHERDGRGYYAGALALIGRDGGGARTLDSPILIRTADIDRHGALRVAVGATLVRHSDPRGEVAETHAKAAGVLAALGVRPQAAPHRNTAQRPRLADDFRVRAALDARRANLAPFWLRMRDRGAGAGTVTGLSTRTRTGTAPENTPLTGHAFVVDAEDTFTAMLAHVLRSCGLEVTVRHYDAPGLREAVLAHHGPVVLGPGPGDPRDAADPKMRALRSLAAELIAGRHDGDRDGHRGGLLGVCLGHELLAAEMGLDIVRKDVPFQGAQERVDLFGDVETVGFYNTFTARCDDRTADELGMHGVELSRDPVTGDVHALRGPGFAGVQFHPESVLTLRGTRIVADLLAAVTVSP</sequence>
<comment type="caution">
    <text evidence="7">The sequence shown here is derived from an EMBL/GenBank/DDBJ whole genome shotgun (WGS) entry which is preliminary data.</text>
</comment>
<dbReference type="Pfam" id="PF00117">
    <property type="entry name" value="GATase"/>
    <property type="match status" value="1"/>
</dbReference>
<gene>
    <name evidence="7" type="ORF">K7472_15280</name>
</gene>
<evidence type="ECO:0000259" key="6">
    <source>
        <dbReference type="Pfam" id="PF00425"/>
    </source>
</evidence>
<dbReference type="PROSITE" id="PS51273">
    <property type="entry name" value="GATASE_TYPE_1"/>
    <property type="match status" value="1"/>
</dbReference>
<evidence type="ECO:0000313" key="7">
    <source>
        <dbReference type="EMBL" id="MBY8886214.1"/>
    </source>
</evidence>
<evidence type="ECO:0000256" key="4">
    <source>
        <dbReference type="ARBA" id="ARBA00047683"/>
    </source>
</evidence>
<dbReference type="PRINTS" id="PR00097">
    <property type="entry name" value="ANTSNTHASEII"/>
</dbReference>
<dbReference type="InterPro" id="IPR029062">
    <property type="entry name" value="Class_I_gatase-like"/>
</dbReference>
<feature type="domain" description="Chorismate-utilising enzyme C-terminal" evidence="6">
    <location>
        <begin position="126"/>
        <end position="385"/>
    </location>
</feature>
<feature type="domain" description="Glutamine amidotransferase" evidence="5">
    <location>
        <begin position="469"/>
        <end position="661"/>
    </location>
</feature>
<evidence type="ECO:0000313" key="8">
    <source>
        <dbReference type="Proteomes" id="UP001198565"/>
    </source>
</evidence>
<dbReference type="InterPro" id="IPR005801">
    <property type="entry name" value="ADC_synthase"/>
</dbReference>
<dbReference type="CDD" id="cd01743">
    <property type="entry name" value="GATase1_Anthranilate_Synthase"/>
    <property type="match status" value="1"/>
</dbReference>
<dbReference type="InterPro" id="IPR019999">
    <property type="entry name" value="Anth_synth_I-like"/>
</dbReference>
<keyword evidence="2" id="KW-0315">Glutamine amidotransferase</keyword>
<dbReference type="PANTHER" id="PTHR11236:SF49">
    <property type="entry name" value="ANTHRANILATE SYNTHASE COMPONENT 1"/>
    <property type="match status" value="1"/>
</dbReference>
<evidence type="ECO:0000256" key="2">
    <source>
        <dbReference type="ARBA" id="ARBA00022962"/>
    </source>
</evidence>
<dbReference type="Proteomes" id="UP001198565">
    <property type="component" value="Unassembled WGS sequence"/>
</dbReference>
<dbReference type="EMBL" id="JAINVZ010000009">
    <property type="protein sequence ID" value="MBY8886214.1"/>
    <property type="molecule type" value="Genomic_DNA"/>
</dbReference>
<evidence type="ECO:0000256" key="1">
    <source>
        <dbReference type="ARBA" id="ARBA00012266"/>
    </source>
</evidence>
<dbReference type="Pfam" id="PF00425">
    <property type="entry name" value="Chorismate_bind"/>
    <property type="match status" value="1"/>
</dbReference>
<dbReference type="RefSeq" id="WP_222978207.1">
    <property type="nucleotide sequence ID" value="NZ_JAINVZ010000009.1"/>
</dbReference>
<dbReference type="Gene3D" id="3.40.50.880">
    <property type="match status" value="1"/>
</dbReference>
<dbReference type="SUPFAM" id="SSF52317">
    <property type="entry name" value="Class I glutamine amidotransferase-like"/>
    <property type="match status" value="1"/>
</dbReference>